<dbReference type="EMBL" id="CAMGYJ010000006">
    <property type="protein sequence ID" value="CAI0433396.1"/>
    <property type="molecule type" value="Genomic_DNA"/>
</dbReference>
<keyword evidence="2" id="KW-1185">Reference proteome</keyword>
<sequence>MKWYWPGKSPEWADEADEDGDIRMFKMDILEKAFPSHDGASDPALRDNPRLRRLAVSRIDNRNEARADHWRIRQPRLYPQKRRKS</sequence>
<evidence type="ECO:0000313" key="1">
    <source>
        <dbReference type="EMBL" id="CAI0433396.1"/>
    </source>
</evidence>
<name>A0AAV0LGY6_9ROSI</name>
<reference evidence="1" key="1">
    <citation type="submission" date="2022-08" db="EMBL/GenBank/DDBJ databases">
        <authorList>
            <person name="Gutierrez-Valencia J."/>
        </authorList>
    </citation>
    <scope>NUCLEOTIDE SEQUENCE</scope>
</reference>
<protein>
    <submittedName>
        <fullName evidence="1">Uncharacterized protein</fullName>
    </submittedName>
</protein>
<dbReference type="AlphaFoldDB" id="A0AAV0LGY6"/>
<proteinExistence type="predicted"/>
<dbReference type="Proteomes" id="UP001154282">
    <property type="component" value="Unassembled WGS sequence"/>
</dbReference>
<organism evidence="1 2">
    <name type="scientific">Linum tenue</name>
    <dbReference type="NCBI Taxonomy" id="586396"/>
    <lineage>
        <taxon>Eukaryota</taxon>
        <taxon>Viridiplantae</taxon>
        <taxon>Streptophyta</taxon>
        <taxon>Embryophyta</taxon>
        <taxon>Tracheophyta</taxon>
        <taxon>Spermatophyta</taxon>
        <taxon>Magnoliopsida</taxon>
        <taxon>eudicotyledons</taxon>
        <taxon>Gunneridae</taxon>
        <taxon>Pentapetalae</taxon>
        <taxon>rosids</taxon>
        <taxon>fabids</taxon>
        <taxon>Malpighiales</taxon>
        <taxon>Linaceae</taxon>
        <taxon>Linum</taxon>
    </lineage>
</organism>
<comment type="caution">
    <text evidence="1">The sequence shown here is derived from an EMBL/GenBank/DDBJ whole genome shotgun (WGS) entry which is preliminary data.</text>
</comment>
<gene>
    <name evidence="1" type="ORF">LITE_LOCUS23851</name>
</gene>
<evidence type="ECO:0000313" key="2">
    <source>
        <dbReference type="Proteomes" id="UP001154282"/>
    </source>
</evidence>
<accession>A0AAV0LGY6</accession>